<dbReference type="Proteomes" id="UP000887564">
    <property type="component" value="Unplaced"/>
</dbReference>
<dbReference type="AlphaFoldDB" id="A0A914RBN8"/>
<dbReference type="WBParaSite" id="PEQ_0000409101-mRNA-1">
    <property type="protein sequence ID" value="PEQ_0000409101-mRNA-1"/>
    <property type="gene ID" value="PEQ_0000409101"/>
</dbReference>
<evidence type="ECO:0000313" key="1">
    <source>
        <dbReference type="Proteomes" id="UP000887564"/>
    </source>
</evidence>
<evidence type="ECO:0000313" key="2">
    <source>
        <dbReference type="WBParaSite" id="PEQ_0000409101-mRNA-1"/>
    </source>
</evidence>
<keyword evidence="1" id="KW-1185">Reference proteome</keyword>
<name>A0A914RBN8_PAREQ</name>
<accession>A0A914RBN8</accession>
<reference evidence="2" key="1">
    <citation type="submission" date="2022-11" db="UniProtKB">
        <authorList>
            <consortium name="WormBaseParasite"/>
        </authorList>
    </citation>
    <scope>IDENTIFICATION</scope>
</reference>
<organism evidence="1 2">
    <name type="scientific">Parascaris equorum</name>
    <name type="common">Equine roundworm</name>
    <dbReference type="NCBI Taxonomy" id="6256"/>
    <lineage>
        <taxon>Eukaryota</taxon>
        <taxon>Metazoa</taxon>
        <taxon>Ecdysozoa</taxon>
        <taxon>Nematoda</taxon>
        <taxon>Chromadorea</taxon>
        <taxon>Rhabditida</taxon>
        <taxon>Spirurina</taxon>
        <taxon>Ascaridomorpha</taxon>
        <taxon>Ascaridoidea</taxon>
        <taxon>Ascarididae</taxon>
        <taxon>Parascaris</taxon>
    </lineage>
</organism>
<sequence>MPSIYEEDRHATATVISDIDASDSKVIVIGVKDEFNATNVVLVDAHQSTQRIAAEIVDFSVDGLIDHIWFDCGETRENTSFDSSVDGIWLAAASHVEIKGGV</sequence>
<protein>
    <submittedName>
        <fullName evidence="2">Uncharacterized protein</fullName>
    </submittedName>
</protein>
<proteinExistence type="predicted"/>